<name>K1RYY3_9ZZZZ</name>
<protein>
    <submittedName>
        <fullName evidence="3">N6-adenine-specific DNA methylase</fullName>
    </submittedName>
</protein>
<dbReference type="CDD" id="cd11715">
    <property type="entry name" value="THUMP_AdoMetMT"/>
    <property type="match status" value="1"/>
</dbReference>
<comment type="caution">
    <text evidence="3">The sequence shown here is derived from an EMBL/GenBank/DDBJ whole genome shotgun (WGS) entry which is preliminary data.</text>
</comment>
<gene>
    <name evidence="3" type="ORF">LEA_19762</name>
</gene>
<proteinExistence type="predicted"/>
<evidence type="ECO:0000256" key="1">
    <source>
        <dbReference type="ARBA" id="ARBA00022603"/>
    </source>
</evidence>
<evidence type="ECO:0000259" key="2">
    <source>
        <dbReference type="PROSITE" id="PS51165"/>
    </source>
</evidence>
<dbReference type="InterPro" id="IPR004114">
    <property type="entry name" value="THUMP_dom"/>
</dbReference>
<reference evidence="3" key="1">
    <citation type="journal article" date="2013" name="Environ. Microbiol.">
        <title>Microbiota from the distal guts of lean and obese adolescents exhibit partial functional redundancy besides clear differences in community structure.</title>
        <authorList>
            <person name="Ferrer M."/>
            <person name="Ruiz A."/>
            <person name="Lanza F."/>
            <person name="Haange S.B."/>
            <person name="Oberbach A."/>
            <person name="Till H."/>
            <person name="Bargiela R."/>
            <person name="Campoy C."/>
            <person name="Segura M.T."/>
            <person name="Richter M."/>
            <person name="von Bergen M."/>
            <person name="Seifert J."/>
            <person name="Suarez A."/>
        </authorList>
    </citation>
    <scope>NUCLEOTIDE SEQUENCE</scope>
</reference>
<organism evidence="3">
    <name type="scientific">human gut metagenome</name>
    <dbReference type="NCBI Taxonomy" id="408170"/>
    <lineage>
        <taxon>unclassified sequences</taxon>
        <taxon>metagenomes</taxon>
        <taxon>organismal metagenomes</taxon>
    </lineage>
</organism>
<dbReference type="PANTHER" id="PTHR47313:SF1">
    <property type="entry name" value="RIBOSOMAL RNA LARGE SUBUNIT METHYLTRANSFERASE K_L"/>
    <property type="match status" value="1"/>
</dbReference>
<dbReference type="AlphaFoldDB" id="K1RYY3"/>
<dbReference type="GO" id="GO:0070043">
    <property type="term" value="F:rRNA (guanine-N7-)-methyltransferase activity"/>
    <property type="evidence" value="ECO:0007669"/>
    <property type="project" value="TreeGrafter"/>
</dbReference>
<dbReference type="Pfam" id="PF22020">
    <property type="entry name" value="RlmL_1st"/>
    <property type="match status" value="1"/>
</dbReference>
<dbReference type="InterPro" id="IPR054170">
    <property type="entry name" value="RlmL_1st"/>
</dbReference>
<keyword evidence="1 3" id="KW-0808">Transferase</keyword>
<sequence>MKMNFTAPCIFGLESLVSDELKKMGAENVAAENGRVFFSGDEYLAARANIRSRFSERIMIVVGSFEAHSFEELFEGTKALPWENFIGEFDEFPVKGHSVNSDLFSISDCQSIIKKAIVEKT</sequence>
<accession>K1RYY3</accession>
<evidence type="ECO:0000313" key="3">
    <source>
        <dbReference type="EMBL" id="EKC46615.1"/>
    </source>
</evidence>
<dbReference type="PROSITE" id="PS51165">
    <property type="entry name" value="THUMP"/>
    <property type="match status" value="1"/>
</dbReference>
<keyword evidence="1 3" id="KW-0489">Methyltransferase</keyword>
<dbReference type="Gene3D" id="3.30.2130.30">
    <property type="match status" value="1"/>
</dbReference>
<dbReference type="EMBL" id="AJWY01013583">
    <property type="protein sequence ID" value="EKC46615.1"/>
    <property type="molecule type" value="Genomic_DNA"/>
</dbReference>
<dbReference type="Pfam" id="PF02926">
    <property type="entry name" value="THUMP"/>
    <property type="match status" value="1"/>
</dbReference>
<dbReference type="GO" id="GO:0003723">
    <property type="term" value="F:RNA binding"/>
    <property type="evidence" value="ECO:0007669"/>
    <property type="project" value="InterPro"/>
</dbReference>
<feature type="domain" description="THUMP" evidence="2">
    <location>
        <begin position="44"/>
        <end position="121"/>
    </location>
</feature>
<dbReference type="PANTHER" id="PTHR47313">
    <property type="entry name" value="RIBOSOMAL RNA LARGE SUBUNIT METHYLTRANSFERASE K/L"/>
    <property type="match status" value="1"/>
</dbReference>
<dbReference type="GO" id="GO:0008990">
    <property type="term" value="F:rRNA (guanine-N2-)-methyltransferase activity"/>
    <property type="evidence" value="ECO:0007669"/>
    <property type="project" value="TreeGrafter"/>
</dbReference>